<evidence type="ECO:0000313" key="8">
    <source>
        <dbReference type="Proteomes" id="UP001652431"/>
    </source>
</evidence>
<dbReference type="RefSeq" id="WP_262574929.1">
    <property type="nucleotide sequence ID" value="NZ_JAOQJU010000003.1"/>
</dbReference>
<dbReference type="PANTHER" id="PTHR37316">
    <property type="entry name" value="TEICHOIC ACID GLYCEROL-PHOSPHATE PRIMASE"/>
    <property type="match status" value="1"/>
</dbReference>
<evidence type="ECO:0000256" key="1">
    <source>
        <dbReference type="ARBA" id="ARBA00004202"/>
    </source>
</evidence>
<dbReference type="Gene3D" id="3.40.50.12580">
    <property type="match status" value="1"/>
</dbReference>
<protein>
    <submittedName>
        <fullName evidence="7">CDP-glycerol glycerophosphotransferase family protein</fullName>
    </submittedName>
</protein>
<evidence type="ECO:0000313" key="7">
    <source>
        <dbReference type="EMBL" id="MCU6685942.1"/>
    </source>
</evidence>
<evidence type="ECO:0000256" key="3">
    <source>
        <dbReference type="ARBA" id="ARBA00022475"/>
    </source>
</evidence>
<dbReference type="Pfam" id="PF04464">
    <property type="entry name" value="Glyphos_transf"/>
    <property type="match status" value="1"/>
</dbReference>
<keyword evidence="5" id="KW-0777">Teichoic acid biosynthesis</keyword>
<name>A0ABT2RKL4_9FIRM</name>
<gene>
    <name evidence="7" type="ORF">OCV99_05085</name>
</gene>
<evidence type="ECO:0000256" key="5">
    <source>
        <dbReference type="ARBA" id="ARBA00022944"/>
    </source>
</evidence>
<accession>A0ABT2RKL4</accession>
<dbReference type="InterPro" id="IPR051612">
    <property type="entry name" value="Teichoic_Acid_Biosynth"/>
</dbReference>
<keyword evidence="3" id="KW-1003">Cell membrane</keyword>
<dbReference type="Proteomes" id="UP001652431">
    <property type="component" value="Unassembled WGS sequence"/>
</dbReference>
<dbReference type="SUPFAM" id="SSF53756">
    <property type="entry name" value="UDP-Glycosyltransferase/glycogen phosphorylase"/>
    <property type="match status" value="1"/>
</dbReference>
<reference evidence="7 8" key="1">
    <citation type="journal article" date="2021" name="ISME Commun">
        <title>Automated analysis of genomic sequences facilitates high-throughput and comprehensive description of bacteria.</title>
        <authorList>
            <person name="Hitch T.C.A."/>
        </authorList>
    </citation>
    <scope>NUCLEOTIDE SEQUENCE [LARGE SCALE GENOMIC DNA]</scope>
    <source>
        <strain evidence="7 8">Sanger_03</strain>
    </source>
</reference>
<dbReference type="InterPro" id="IPR007554">
    <property type="entry name" value="Glycerophosphate_synth"/>
</dbReference>
<proteinExistence type="inferred from homology"/>
<comment type="subcellular location">
    <subcellularLocation>
        <location evidence="1">Cell membrane</location>
        <topology evidence="1">Peripheral membrane protein</topology>
    </subcellularLocation>
</comment>
<evidence type="ECO:0000256" key="4">
    <source>
        <dbReference type="ARBA" id="ARBA00022679"/>
    </source>
</evidence>
<keyword evidence="8" id="KW-1185">Reference proteome</keyword>
<dbReference type="InterPro" id="IPR043149">
    <property type="entry name" value="TagF_N"/>
</dbReference>
<keyword evidence="6" id="KW-0472">Membrane</keyword>
<dbReference type="InterPro" id="IPR043148">
    <property type="entry name" value="TagF_C"/>
</dbReference>
<evidence type="ECO:0000256" key="6">
    <source>
        <dbReference type="ARBA" id="ARBA00023136"/>
    </source>
</evidence>
<comment type="similarity">
    <text evidence="2">Belongs to the CDP-glycerol glycerophosphotransferase family.</text>
</comment>
<evidence type="ECO:0000256" key="2">
    <source>
        <dbReference type="ARBA" id="ARBA00010488"/>
    </source>
</evidence>
<comment type="caution">
    <text evidence="7">The sequence shown here is derived from an EMBL/GenBank/DDBJ whole genome shotgun (WGS) entry which is preliminary data.</text>
</comment>
<dbReference type="PANTHER" id="PTHR37316:SF3">
    <property type="entry name" value="TEICHOIC ACID GLYCEROL-PHOSPHATE TRANSFERASE"/>
    <property type="match status" value="1"/>
</dbReference>
<keyword evidence="4" id="KW-0808">Transferase</keyword>
<dbReference type="EMBL" id="JAOQJU010000003">
    <property type="protein sequence ID" value="MCU6685942.1"/>
    <property type="molecule type" value="Genomic_DNA"/>
</dbReference>
<organism evidence="7 8">
    <name type="scientific">Dorea acetigenes</name>
    <dbReference type="NCBI Taxonomy" id="2981787"/>
    <lineage>
        <taxon>Bacteria</taxon>
        <taxon>Bacillati</taxon>
        <taxon>Bacillota</taxon>
        <taxon>Clostridia</taxon>
        <taxon>Lachnospirales</taxon>
        <taxon>Lachnospiraceae</taxon>
        <taxon>Dorea</taxon>
    </lineage>
</organism>
<dbReference type="Gene3D" id="3.40.50.11820">
    <property type="match status" value="1"/>
</dbReference>
<sequence>MKRDWIKKVKNNTVVNGIVRLGIGTVLAIAKVCIPVNEKKILFVSFNGLRYDDSPRVLYETIVKDDFFKDYELVWAFTEKEKYHIARGKKIDFNSFRYLLEALSAGIWITNVTVERGFHLKRKKTLYVDTWHGTPLKKIGSDAVGNENEDCTLGSIDLFCAQSEYDKKIFSRVYHVPAENILISDLPRNDSLVTYTPEEIQKIKRSLGIAQDKKVLLYMPTYREYDVTEENYLSLTPPIDLKKWEALLKDKYVLLIRAHYLVEKQMDIPDNSFAQSVTNYEKLNDLYAISDILISDYSSAYFDFGILKKPVVCFAYDRDTYLKLRGLYLDLSELPGPVCRNEDEVIDFLLHPRIDERAINEFKNKFTPVSGNAAKKVLDRLKQLIER</sequence>